<protein>
    <submittedName>
        <fullName evidence="1">Uncharacterized protein</fullName>
    </submittedName>
</protein>
<dbReference type="AlphaFoldDB" id="A0A0B8P3M4"/>
<reference evidence="1 2" key="2">
    <citation type="submission" date="2015-01" db="EMBL/GenBank/DDBJ databases">
        <authorList>
            <consortium name="NBRP consortium"/>
            <person name="Sawabe T."/>
            <person name="Meirelles P."/>
            <person name="Feng G."/>
            <person name="Sayaka M."/>
            <person name="Hattori M."/>
            <person name="Ohkuma M."/>
        </authorList>
    </citation>
    <scope>NUCLEOTIDE SEQUENCE [LARGE SCALE GENOMIC DNA]</scope>
    <source>
        <strain evidence="1 2">JCM19232</strain>
    </source>
</reference>
<sequence>MVEQGNILGDLIVSDRYELLGMCTGNVLVQRNSVLYLYGIVSKSITLEPGSKVFIQGIVGGDIINNGGDIASPEAYLETLLKPLKHPFS</sequence>
<evidence type="ECO:0000313" key="1">
    <source>
        <dbReference type="EMBL" id="GAM60821.1"/>
    </source>
</evidence>
<proteinExistence type="predicted"/>
<comment type="caution">
    <text evidence="1">The sequence shown here is derived from an EMBL/GenBank/DDBJ whole genome shotgun (WGS) entry which is preliminary data.</text>
</comment>
<evidence type="ECO:0000313" key="2">
    <source>
        <dbReference type="Proteomes" id="UP000031670"/>
    </source>
</evidence>
<reference evidence="1 2" key="1">
    <citation type="submission" date="2015-01" db="EMBL/GenBank/DDBJ databases">
        <title>Vibrio sp. C5 JCM 19232 whole genome shotgun sequence.</title>
        <authorList>
            <person name="Sawabe T."/>
            <person name="Meirelles P."/>
            <person name="Feng G."/>
            <person name="Sayaka M."/>
            <person name="Hattori M."/>
            <person name="Ohkuma M."/>
        </authorList>
    </citation>
    <scope>NUCLEOTIDE SEQUENCE [LARGE SCALE GENOMIC DNA]</scope>
    <source>
        <strain evidence="1 2">JCM19232</strain>
    </source>
</reference>
<name>A0A0B8P3M4_9VIBR</name>
<accession>A0A0B8P3M4</accession>
<gene>
    <name evidence="1" type="ORF">JCM19232_3763</name>
</gene>
<organism evidence="1 2">
    <name type="scientific">Vibrio ishigakensis</name>
    <dbReference type="NCBI Taxonomy" id="1481914"/>
    <lineage>
        <taxon>Bacteria</taxon>
        <taxon>Pseudomonadati</taxon>
        <taxon>Pseudomonadota</taxon>
        <taxon>Gammaproteobacteria</taxon>
        <taxon>Vibrionales</taxon>
        <taxon>Vibrionaceae</taxon>
        <taxon>Vibrio</taxon>
    </lineage>
</organism>
<dbReference type="EMBL" id="BBSA01000002">
    <property type="protein sequence ID" value="GAM60821.1"/>
    <property type="molecule type" value="Genomic_DNA"/>
</dbReference>
<dbReference type="Proteomes" id="UP000031670">
    <property type="component" value="Unassembled WGS sequence"/>
</dbReference>